<accession>A0A291TCP8</accession>
<evidence type="ECO:0008006" key="4">
    <source>
        <dbReference type="Google" id="ProtNLM"/>
    </source>
</evidence>
<dbReference type="Pfam" id="PF14897">
    <property type="entry name" value="EpsG"/>
    <property type="match status" value="1"/>
</dbReference>
<evidence type="ECO:0000256" key="1">
    <source>
        <dbReference type="SAM" id="Phobius"/>
    </source>
</evidence>
<dbReference type="AlphaFoldDB" id="A0A291TCP8"/>
<keyword evidence="1" id="KW-0472">Membrane</keyword>
<keyword evidence="1" id="KW-0812">Transmembrane</keyword>
<protein>
    <recommendedName>
        <fullName evidence="4">EpsG family protein</fullName>
    </recommendedName>
</protein>
<name>A0A291TCP8_9FIRM</name>
<dbReference type="Proteomes" id="UP000223709">
    <property type="component" value="Chromosome"/>
</dbReference>
<feature type="transmembrane region" description="Helical" evidence="1">
    <location>
        <begin position="219"/>
        <end position="240"/>
    </location>
</feature>
<evidence type="ECO:0000313" key="2">
    <source>
        <dbReference type="EMBL" id="ATL90963.1"/>
    </source>
</evidence>
<dbReference type="InterPro" id="IPR049458">
    <property type="entry name" value="EpsG-like"/>
</dbReference>
<gene>
    <name evidence="2" type="ORF">CRH10_12000</name>
</gene>
<feature type="transmembrane region" description="Helical" evidence="1">
    <location>
        <begin position="334"/>
        <end position="354"/>
    </location>
</feature>
<dbReference type="EMBL" id="CP023819">
    <property type="protein sequence ID" value="ATL90963.1"/>
    <property type="molecule type" value="Genomic_DNA"/>
</dbReference>
<feature type="transmembrane region" description="Helical" evidence="1">
    <location>
        <begin position="142"/>
        <end position="158"/>
    </location>
</feature>
<feature type="transmembrane region" description="Helical" evidence="1">
    <location>
        <begin position="89"/>
        <end position="107"/>
    </location>
</feature>
<feature type="transmembrane region" description="Helical" evidence="1">
    <location>
        <begin position="261"/>
        <end position="279"/>
    </location>
</feature>
<dbReference type="RefSeq" id="WP_098924710.1">
    <property type="nucleotide sequence ID" value="NZ_CP023819.1"/>
</dbReference>
<evidence type="ECO:0000313" key="3">
    <source>
        <dbReference type="Proteomes" id="UP000223709"/>
    </source>
</evidence>
<organism evidence="2 3">
    <name type="scientific">Faecalibacterium prausnitzii</name>
    <dbReference type="NCBI Taxonomy" id="853"/>
    <lineage>
        <taxon>Bacteria</taxon>
        <taxon>Bacillati</taxon>
        <taxon>Bacillota</taxon>
        <taxon>Clostridia</taxon>
        <taxon>Eubacteriales</taxon>
        <taxon>Oscillospiraceae</taxon>
        <taxon>Faecalibacterium</taxon>
    </lineage>
</organism>
<proteinExistence type="predicted"/>
<feature type="transmembrane region" description="Helical" evidence="1">
    <location>
        <begin position="294"/>
        <end position="314"/>
    </location>
</feature>
<feature type="transmembrane region" description="Helical" evidence="1">
    <location>
        <begin position="179"/>
        <end position="207"/>
    </location>
</feature>
<reference evidence="2 3" key="1">
    <citation type="submission" date="2017-10" db="EMBL/GenBank/DDBJ databases">
        <title>Complete Genome Sequence of Faecalibacterium prausnitzii isolated from the gut of healthy adult Indian.</title>
        <authorList>
            <person name="Bag S."/>
            <person name="Ghosh T.S."/>
            <person name="Das B."/>
        </authorList>
    </citation>
    <scope>NUCLEOTIDE SEQUENCE [LARGE SCALE GENOMIC DNA]</scope>
    <source>
        <strain evidence="2 3">Indica</strain>
    </source>
</reference>
<sequence length="368" mass="43126">MVLYVFVAVLLILGTFDLKRSKLLYRIDMIVLFAFTAFRDANLGGTDAYYYQKFYNSVPVITHLSGFDSPYGFGYTLISSIAKTISDDYICFQVIYAACTVVLLHFIIKELGLKYNERCLFLFSFYCYRFLWSFWVTLRQNFANLFFWLLVIKLYKLYQENQKRIKKNALLSRTKFDVLLVLTVGLPVLFHTSAYMNIILVPVLFALRKVKTRYKMTVVPLASMALYLFGGKLMGNFIRIAALIDQRYAGYVNRENSNANVVNYVFRLLFFCLYCYFFEKNDSNLKEFVLDSSIILVLLGSINSGLMMRCYELYGIGMYAGMAYFPRYFKKSSIRLAMIIYIIGMLFIFIRYLIVMDSGAYLPYKFYW</sequence>
<keyword evidence="1" id="KW-1133">Transmembrane helix</keyword>